<evidence type="ECO:0000313" key="7">
    <source>
        <dbReference type="EMBL" id="SVA47491.1"/>
    </source>
</evidence>
<evidence type="ECO:0000256" key="1">
    <source>
        <dbReference type="ARBA" id="ARBA00004370"/>
    </source>
</evidence>
<gene>
    <name evidence="7" type="ORF">METZ01_LOCUS100345</name>
</gene>
<dbReference type="PRINTS" id="PR00721">
    <property type="entry name" value="STOMATIN"/>
</dbReference>
<evidence type="ECO:0000256" key="2">
    <source>
        <dbReference type="ARBA" id="ARBA00007862"/>
    </source>
</evidence>
<keyword evidence="4" id="KW-1133">Transmembrane helix</keyword>
<organism evidence="7">
    <name type="scientific">marine metagenome</name>
    <dbReference type="NCBI Taxonomy" id="408172"/>
    <lineage>
        <taxon>unclassified sequences</taxon>
        <taxon>metagenomes</taxon>
        <taxon>ecological metagenomes</taxon>
    </lineage>
</organism>
<comment type="similarity">
    <text evidence="2">Belongs to the band 7/mec-2 family. HflC subfamily.</text>
</comment>
<reference evidence="7" key="1">
    <citation type="submission" date="2018-05" db="EMBL/GenBank/DDBJ databases">
        <authorList>
            <person name="Lanie J.A."/>
            <person name="Ng W.-L."/>
            <person name="Kazmierczak K.M."/>
            <person name="Andrzejewski T.M."/>
            <person name="Davidsen T.M."/>
            <person name="Wayne K.J."/>
            <person name="Tettelin H."/>
            <person name="Glass J.I."/>
            <person name="Rusch D."/>
            <person name="Podicherti R."/>
            <person name="Tsui H.-C.T."/>
            <person name="Winkler M.E."/>
        </authorList>
    </citation>
    <scope>NUCLEOTIDE SEQUENCE</scope>
</reference>
<dbReference type="InterPro" id="IPR001107">
    <property type="entry name" value="Band_7"/>
</dbReference>
<dbReference type="CDD" id="cd03405">
    <property type="entry name" value="SPFH_HflC"/>
    <property type="match status" value="1"/>
</dbReference>
<dbReference type="Gene3D" id="3.30.479.30">
    <property type="entry name" value="Band 7 domain"/>
    <property type="match status" value="1"/>
</dbReference>
<dbReference type="GO" id="GO:0016020">
    <property type="term" value="C:membrane"/>
    <property type="evidence" value="ECO:0007669"/>
    <property type="project" value="UniProtKB-SubCell"/>
</dbReference>
<feature type="domain" description="Band 7" evidence="6">
    <location>
        <begin position="21"/>
        <end position="183"/>
    </location>
</feature>
<sequence length="370" mass="40904">MKSIAIILVAAIVIAAILLPQLFFSVDETEVAVVTRFGEITSVRQTPGLNIKAPFLDSVTRYEKRLLIFDAPPDSLLTKDKKRLIIDMYARGRIDNPRVFRQKFVDELDASSKAVDIISSELRREIASHDQSEIITTKRDEMLENVLIAVTPMLGEFGIMVEDVRIKRADFPGEIAESVYARMQAERKRKADKERAEGAEIDAKVRAATDRKATIIMADANRVSNIVRGCGEAQATGIFADALEQDPEFYSFQRSLESIKKILSSDTTVVMPVVGFGELFEQIRTGIDQATEIEDGGATGGLSSDGEDDGAKCAEVSAAWYLADDLNVDQPDLTFLTMESRIWPDESLGCTIDSGESTNKVPGFNVRFTY</sequence>
<feature type="non-terminal residue" evidence="7">
    <location>
        <position position="1"/>
    </location>
</feature>
<proteinExistence type="inferred from homology"/>
<accession>A0A381W5A4</accession>
<evidence type="ECO:0000259" key="6">
    <source>
        <dbReference type="SMART" id="SM00244"/>
    </source>
</evidence>
<keyword evidence="3" id="KW-0812">Transmembrane</keyword>
<dbReference type="InterPro" id="IPR001972">
    <property type="entry name" value="Stomatin_HflK_fam"/>
</dbReference>
<evidence type="ECO:0000256" key="3">
    <source>
        <dbReference type="ARBA" id="ARBA00022692"/>
    </source>
</evidence>
<dbReference type="PANTHER" id="PTHR42911:SF1">
    <property type="entry name" value="MODULATOR OF FTSH PROTEASE HFLC"/>
    <property type="match status" value="1"/>
</dbReference>
<dbReference type="InterPro" id="IPR036013">
    <property type="entry name" value="Band_7/SPFH_dom_sf"/>
</dbReference>
<evidence type="ECO:0000256" key="4">
    <source>
        <dbReference type="ARBA" id="ARBA00022989"/>
    </source>
</evidence>
<dbReference type="PANTHER" id="PTHR42911">
    <property type="entry name" value="MODULATOR OF FTSH PROTEASE HFLC"/>
    <property type="match status" value="1"/>
</dbReference>
<dbReference type="InterPro" id="IPR010200">
    <property type="entry name" value="HflC"/>
</dbReference>
<evidence type="ECO:0000256" key="5">
    <source>
        <dbReference type="ARBA" id="ARBA00023136"/>
    </source>
</evidence>
<keyword evidence="5" id="KW-0472">Membrane</keyword>
<feature type="non-terminal residue" evidence="7">
    <location>
        <position position="370"/>
    </location>
</feature>
<dbReference type="SMART" id="SM00244">
    <property type="entry name" value="PHB"/>
    <property type="match status" value="1"/>
</dbReference>
<dbReference type="AlphaFoldDB" id="A0A381W5A4"/>
<comment type="subcellular location">
    <subcellularLocation>
        <location evidence="1">Membrane</location>
    </subcellularLocation>
</comment>
<protein>
    <recommendedName>
        <fullName evidence="6">Band 7 domain-containing protein</fullName>
    </recommendedName>
</protein>
<dbReference type="EMBL" id="UINC01010697">
    <property type="protein sequence ID" value="SVA47491.1"/>
    <property type="molecule type" value="Genomic_DNA"/>
</dbReference>
<dbReference type="SUPFAM" id="SSF117892">
    <property type="entry name" value="Band 7/SPFH domain"/>
    <property type="match status" value="1"/>
</dbReference>
<name>A0A381W5A4_9ZZZZ</name>
<dbReference type="Pfam" id="PF01145">
    <property type="entry name" value="Band_7"/>
    <property type="match status" value="1"/>
</dbReference>